<protein>
    <recommendedName>
        <fullName evidence="5">SWIM-type domain-containing protein</fullName>
    </recommendedName>
</protein>
<evidence type="ECO:0000313" key="6">
    <source>
        <dbReference type="EMBL" id="KAH0862242.1"/>
    </source>
</evidence>
<reference evidence="6 7" key="1">
    <citation type="submission" date="2021-05" db="EMBL/GenBank/DDBJ databases">
        <title>Genome Assembly of Synthetic Allotetraploid Brassica napus Reveals Homoeologous Exchanges between Subgenomes.</title>
        <authorList>
            <person name="Davis J.T."/>
        </authorList>
    </citation>
    <scope>NUCLEOTIDE SEQUENCE [LARGE SCALE GENOMIC DNA]</scope>
    <source>
        <strain evidence="7">cv. Da-Ae</strain>
        <tissue evidence="6">Seedling</tissue>
    </source>
</reference>
<evidence type="ECO:0000256" key="3">
    <source>
        <dbReference type="ARBA" id="ARBA00022833"/>
    </source>
</evidence>
<keyword evidence="7" id="KW-1185">Reference proteome</keyword>
<feature type="domain" description="SWIM-type" evidence="5">
    <location>
        <begin position="169"/>
        <end position="201"/>
    </location>
</feature>
<dbReference type="SMART" id="SM00575">
    <property type="entry name" value="ZnF_PMZ"/>
    <property type="match status" value="1"/>
</dbReference>
<dbReference type="PANTHER" id="PTHR31973:SF187">
    <property type="entry name" value="MUTATOR TRANSPOSASE MUDRA PROTEIN"/>
    <property type="match status" value="1"/>
</dbReference>
<evidence type="ECO:0000256" key="4">
    <source>
        <dbReference type="PROSITE-ProRule" id="PRU00325"/>
    </source>
</evidence>
<sequence length="297" mass="33698">VFPLAGHCICVVHLKRNIWSNFKARHLEYLVAKVARTFRLKEFYSIFNEIKTMDPKCAEYLLEIGVEHWARSHFPGNRYNTMTSNLAESWNSVLREATEYPVIPLIEFIRGKLTAWFASRREAAQKNKGSLTPKVSGIVTKNFELTGGYVVTNIAEDEHEVRNKNGAGFHVDLVNKTCSCCEFQMLSIPCSHAIASAIKWKYSVETLVLSAYTVEGLRSAYAGSVLSVPDYTGLSDLVSDFGEKHLCPPATRRPPGRPKKQRFFSRREKIMKRMRRRTSCSRCKGLGHNKATCKEAI</sequence>
<evidence type="ECO:0000259" key="5">
    <source>
        <dbReference type="PROSITE" id="PS50966"/>
    </source>
</evidence>
<dbReference type="Proteomes" id="UP000824890">
    <property type="component" value="Unassembled WGS sequence"/>
</dbReference>
<keyword evidence="1" id="KW-0479">Metal-binding</keyword>
<comment type="caution">
    <text evidence="6">The sequence shown here is derived from an EMBL/GenBank/DDBJ whole genome shotgun (WGS) entry which is preliminary data.</text>
</comment>
<dbReference type="InterPro" id="IPR006564">
    <property type="entry name" value="Znf_PMZ"/>
</dbReference>
<dbReference type="Pfam" id="PF04434">
    <property type="entry name" value="SWIM"/>
    <property type="match status" value="1"/>
</dbReference>
<proteinExistence type="predicted"/>
<dbReference type="InterPro" id="IPR007527">
    <property type="entry name" value="Znf_SWIM"/>
</dbReference>
<keyword evidence="2 4" id="KW-0863">Zinc-finger</keyword>
<evidence type="ECO:0000256" key="2">
    <source>
        <dbReference type="ARBA" id="ARBA00022771"/>
    </source>
</evidence>
<dbReference type="PANTHER" id="PTHR31973">
    <property type="entry name" value="POLYPROTEIN, PUTATIVE-RELATED"/>
    <property type="match status" value="1"/>
</dbReference>
<keyword evidence="3" id="KW-0862">Zinc</keyword>
<name>A0ABQ7Y3Q7_BRANA</name>
<gene>
    <name evidence="6" type="ORF">HID58_079453</name>
</gene>
<accession>A0ABQ7Y3Q7</accession>
<evidence type="ECO:0000256" key="1">
    <source>
        <dbReference type="ARBA" id="ARBA00022723"/>
    </source>
</evidence>
<dbReference type="EMBL" id="JAGKQM010000018">
    <property type="protein sequence ID" value="KAH0862242.1"/>
    <property type="molecule type" value="Genomic_DNA"/>
</dbReference>
<organism evidence="6 7">
    <name type="scientific">Brassica napus</name>
    <name type="common">Rape</name>
    <dbReference type="NCBI Taxonomy" id="3708"/>
    <lineage>
        <taxon>Eukaryota</taxon>
        <taxon>Viridiplantae</taxon>
        <taxon>Streptophyta</taxon>
        <taxon>Embryophyta</taxon>
        <taxon>Tracheophyta</taxon>
        <taxon>Spermatophyta</taxon>
        <taxon>Magnoliopsida</taxon>
        <taxon>eudicotyledons</taxon>
        <taxon>Gunneridae</taxon>
        <taxon>Pentapetalae</taxon>
        <taxon>rosids</taxon>
        <taxon>malvids</taxon>
        <taxon>Brassicales</taxon>
        <taxon>Brassicaceae</taxon>
        <taxon>Brassiceae</taxon>
        <taxon>Brassica</taxon>
    </lineage>
</organism>
<feature type="non-terminal residue" evidence="6">
    <location>
        <position position="1"/>
    </location>
</feature>
<evidence type="ECO:0000313" key="7">
    <source>
        <dbReference type="Proteomes" id="UP000824890"/>
    </source>
</evidence>
<dbReference type="PROSITE" id="PS50966">
    <property type="entry name" value="ZF_SWIM"/>
    <property type="match status" value="1"/>
</dbReference>